<accession>A0A8U0S015</accession>
<reference evidence="3" key="1">
    <citation type="submission" date="2025-08" db="UniProtKB">
        <authorList>
            <consortium name="RefSeq"/>
        </authorList>
    </citation>
    <scope>IDENTIFICATION</scope>
    <source>
        <tissue evidence="3">Brain</tissue>
    </source>
</reference>
<dbReference type="RefSeq" id="XP_044933865.1">
    <property type="nucleotide sequence ID" value="XM_045077930.1"/>
</dbReference>
<feature type="compositionally biased region" description="Low complexity" evidence="1">
    <location>
        <begin position="42"/>
        <end position="61"/>
    </location>
</feature>
<dbReference type="AlphaFoldDB" id="A0A8U0S015"/>
<protein>
    <submittedName>
        <fullName evidence="3">Translation initiation factor IF-2-like</fullName>
    </submittedName>
</protein>
<dbReference type="GeneID" id="101682680"/>
<keyword evidence="2" id="KW-1185">Reference proteome</keyword>
<feature type="region of interest" description="Disordered" evidence="1">
    <location>
        <begin position="1"/>
        <end position="75"/>
    </location>
</feature>
<evidence type="ECO:0000256" key="1">
    <source>
        <dbReference type="SAM" id="MobiDB-lite"/>
    </source>
</evidence>
<evidence type="ECO:0000313" key="2">
    <source>
        <dbReference type="Proteomes" id="UP000000715"/>
    </source>
</evidence>
<dbReference type="Proteomes" id="UP000000715">
    <property type="component" value="Unplaced"/>
</dbReference>
<name>A0A8U0S015_MUSPF</name>
<gene>
    <name evidence="3" type="primary">LOC101682680</name>
</gene>
<dbReference type="PROSITE" id="PS51257">
    <property type="entry name" value="PROKAR_LIPOPROTEIN"/>
    <property type="match status" value="1"/>
</dbReference>
<organism evidence="2 3">
    <name type="scientific">Mustela putorius furo</name>
    <name type="common">European domestic ferret</name>
    <name type="synonym">Mustela furo</name>
    <dbReference type="NCBI Taxonomy" id="9669"/>
    <lineage>
        <taxon>Eukaryota</taxon>
        <taxon>Metazoa</taxon>
        <taxon>Chordata</taxon>
        <taxon>Craniata</taxon>
        <taxon>Vertebrata</taxon>
        <taxon>Euteleostomi</taxon>
        <taxon>Mammalia</taxon>
        <taxon>Eutheria</taxon>
        <taxon>Laurasiatheria</taxon>
        <taxon>Carnivora</taxon>
        <taxon>Caniformia</taxon>
        <taxon>Musteloidea</taxon>
        <taxon>Mustelidae</taxon>
        <taxon>Mustelinae</taxon>
        <taxon>Mustela</taxon>
    </lineage>
</organism>
<feature type="compositionally biased region" description="Gly residues" evidence="1">
    <location>
        <begin position="12"/>
        <end position="41"/>
    </location>
</feature>
<proteinExistence type="predicted"/>
<evidence type="ECO:0000313" key="3">
    <source>
        <dbReference type="RefSeq" id="XP_044933865.1"/>
    </source>
</evidence>
<sequence length="180" mass="18482">MSSGRASSHFRGGAGRSDGVGGGGGGSGGGCGGGGGSGRGSPAGRASFAVGPARSPHPRASPAEREAAPPETRGGIPSYCPFPLGVARSVRLPVVAVPSDKAVGLVPTPSVWKNLGTHAWALFNSMSMTKDQLGIRSWNRVWLTSTPILVVCSDISQEAPMKKHGTQFTHRDVKENRLKV</sequence>